<feature type="transmembrane region" description="Helical" evidence="5">
    <location>
        <begin position="261"/>
        <end position="278"/>
    </location>
</feature>
<feature type="transmembrane region" description="Helical" evidence="5">
    <location>
        <begin position="436"/>
        <end position="456"/>
    </location>
</feature>
<feature type="transmembrane region" description="Helical" evidence="5">
    <location>
        <begin position="23"/>
        <end position="41"/>
    </location>
</feature>
<keyword evidence="4 5" id="KW-0472">Membrane</keyword>
<dbReference type="RefSeq" id="WP_015889539.1">
    <property type="nucleotide sequence ID" value="NC_012522.1"/>
</dbReference>
<proteinExistence type="predicted"/>
<dbReference type="GO" id="GO:0016020">
    <property type="term" value="C:membrane"/>
    <property type="evidence" value="ECO:0007669"/>
    <property type="project" value="UniProtKB-SubCell"/>
</dbReference>
<feature type="transmembrane region" description="Helical" evidence="5">
    <location>
        <begin position="70"/>
        <end position="88"/>
    </location>
</feature>
<feature type="transmembrane region" description="Helical" evidence="5">
    <location>
        <begin position="187"/>
        <end position="206"/>
    </location>
</feature>
<feature type="transmembrane region" description="Helical" evidence="5">
    <location>
        <begin position="122"/>
        <end position="139"/>
    </location>
</feature>
<feature type="domain" description="O-antigen ligase-related" evidence="6">
    <location>
        <begin position="269"/>
        <end position="413"/>
    </location>
</feature>
<dbReference type="PANTHER" id="PTHR37422">
    <property type="entry name" value="TEICHURONIC ACID BIOSYNTHESIS PROTEIN TUAE"/>
    <property type="match status" value="1"/>
</dbReference>
<feature type="transmembrane region" description="Helical" evidence="5">
    <location>
        <begin position="236"/>
        <end position="254"/>
    </location>
</feature>
<dbReference type="EMBL" id="AP011115">
    <property type="protein sequence ID" value="BAH54045.1"/>
    <property type="molecule type" value="Genomic_DNA"/>
</dbReference>
<evidence type="ECO:0000256" key="3">
    <source>
        <dbReference type="ARBA" id="ARBA00022989"/>
    </source>
</evidence>
<feature type="transmembrane region" description="Helical" evidence="5">
    <location>
        <begin position="307"/>
        <end position="325"/>
    </location>
</feature>
<reference evidence="7 8" key="1">
    <citation type="submission" date="2009-03" db="EMBL/GenBank/DDBJ databases">
        <title>Comparison of the complete genome sequences of Rhodococcus erythropolis PR4 and Rhodococcus opacus B4.</title>
        <authorList>
            <person name="Takarada H."/>
            <person name="Sekine M."/>
            <person name="Hosoyama A."/>
            <person name="Yamada R."/>
            <person name="Fujisawa T."/>
            <person name="Omata S."/>
            <person name="Shimizu A."/>
            <person name="Tsukatani N."/>
            <person name="Tanikawa S."/>
            <person name="Fujita N."/>
            <person name="Harayama S."/>
        </authorList>
    </citation>
    <scope>NUCLEOTIDE SEQUENCE [LARGE SCALE GENOMIC DNA]</scope>
    <source>
        <strain evidence="7 8">B4</strain>
    </source>
</reference>
<feature type="transmembrane region" description="Helical" evidence="5">
    <location>
        <begin position="404"/>
        <end position="424"/>
    </location>
</feature>
<keyword evidence="2 5" id="KW-0812">Transmembrane</keyword>
<evidence type="ECO:0000256" key="1">
    <source>
        <dbReference type="ARBA" id="ARBA00004141"/>
    </source>
</evidence>
<dbReference type="OrthoDB" id="3565420at2"/>
<evidence type="ECO:0000256" key="2">
    <source>
        <dbReference type="ARBA" id="ARBA00022692"/>
    </source>
</evidence>
<feature type="transmembrane region" description="Helical" evidence="5">
    <location>
        <begin position="159"/>
        <end position="178"/>
    </location>
</feature>
<organism evidence="7 8">
    <name type="scientific">Rhodococcus opacus (strain B4)</name>
    <dbReference type="NCBI Taxonomy" id="632772"/>
    <lineage>
        <taxon>Bacteria</taxon>
        <taxon>Bacillati</taxon>
        <taxon>Actinomycetota</taxon>
        <taxon>Actinomycetes</taxon>
        <taxon>Mycobacteriales</taxon>
        <taxon>Nocardiaceae</taxon>
        <taxon>Rhodococcus</taxon>
    </lineage>
</organism>
<dbReference type="PANTHER" id="PTHR37422:SF13">
    <property type="entry name" value="LIPOPOLYSACCHARIDE BIOSYNTHESIS PROTEIN PA4999-RELATED"/>
    <property type="match status" value="1"/>
</dbReference>
<comment type="subcellular location">
    <subcellularLocation>
        <location evidence="1">Membrane</location>
        <topology evidence="1">Multi-pass membrane protein</topology>
    </subcellularLocation>
</comment>
<dbReference type="Pfam" id="PF04932">
    <property type="entry name" value="Wzy_C"/>
    <property type="match status" value="1"/>
</dbReference>
<dbReference type="HOGENOM" id="CLU_542759_0_0_11"/>
<feature type="transmembrane region" description="Helical" evidence="5">
    <location>
        <begin position="47"/>
        <end position="65"/>
    </location>
</feature>
<dbReference type="AlphaFoldDB" id="C1AY50"/>
<evidence type="ECO:0000259" key="6">
    <source>
        <dbReference type="Pfam" id="PF04932"/>
    </source>
</evidence>
<sequence length="502" mass="54000">MSVVLDRIVSGDGLVPGRSRRRWLPWAASVAGALVVLGLVARAPNGFGMVMLLGGVGAAMVYLGLRDPVLAVFFLLLATFLRLALPPIFPVDPFMLAFTGMIGSVAIGIARQRCRVPRVGALEAAMVLYVLWNIASMVTSHPYPAIVPTTGEDLAVSRFIMTGTVIPFALYFVGRFVFDRESAVRRLLWMVLGLGAYSAAVSIMQLRGPAALVWPSYIVDAPAWEGRAVGIFNQPVVNGLVLVMGFIVAMVLAGERTEPRWRRIVAAAVALACAYSVYLTHTRAVWLAFAIVLVGGALYARGFRSGFVSGIVVSVLAVATNWSTFTSDDRQAGGVGSEGELLDRLNTLATSVWAVREEPLLGWGVGRFTALNTYHHTQWSSDTPWVRGFGIASHLNELGVVAELGLIGLVLWLVVLVLVCVKLIHAYRVLPAEGLCGRRLAFVAIMAFVVLVVTGLTVDLRFFDFPNAIVMLLAGVAIGFADRLPHGRVPESAGSRTESVRT</sequence>
<dbReference type="Proteomes" id="UP000002212">
    <property type="component" value="Chromosome"/>
</dbReference>
<protein>
    <submittedName>
        <fullName evidence="7">Hypothetical membrane protein</fullName>
    </submittedName>
</protein>
<dbReference type="PATRIC" id="fig|632772.20.peg.6056"/>
<evidence type="ECO:0000256" key="5">
    <source>
        <dbReference type="SAM" id="Phobius"/>
    </source>
</evidence>
<accession>C1AY50</accession>
<feature type="transmembrane region" description="Helical" evidence="5">
    <location>
        <begin position="284"/>
        <end position="300"/>
    </location>
</feature>
<dbReference type="InterPro" id="IPR051533">
    <property type="entry name" value="WaaL-like"/>
</dbReference>
<name>C1AY50_RHOOB</name>
<gene>
    <name evidence="7" type="ordered locus">ROP_57980</name>
</gene>
<dbReference type="InterPro" id="IPR007016">
    <property type="entry name" value="O-antigen_ligase-rel_domated"/>
</dbReference>
<dbReference type="STRING" id="632772.ROP_57980"/>
<evidence type="ECO:0000313" key="7">
    <source>
        <dbReference type="EMBL" id="BAH54045.1"/>
    </source>
</evidence>
<evidence type="ECO:0000256" key="4">
    <source>
        <dbReference type="ARBA" id="ARBA00023136"/>
    </source>
</evidence>
<keyword evidence="3 5" id="KW-1133">Transmembrane helix</keyword>
<evidence type="ECO:0000313" key="8">
    <source>
        <dbReference type="Proteomes" id="UP000002212"/>
    </source>
</evidence>
<feature type="transmembrane region" description="Helical" evidence="5">
    <location>
        <begin position="94"/>
        <end position="110"/>
    </location>
</feature>
<dbReference type="KEGG" id="rop:ROP_57980"/>